<accession>A0A395SWL1</accession>
<proteinExistence type="predicted"/>
<dbReference type="STRING" id="5514.A0A395SWL1"/>
<dbReference type="PANTHER" id="PTHR40621:SF6">
    <property type="entry name" value="AP-1-LIKE TRANSCRIPTION FACTOR YAP1-RELATED"/>
    <property type="match status" value="1"/>
</dbReference>
<reference evidence="4 5" key="1">
    <citation type="journal article" date="2018" name="PLoS Pathog.">
        <title>Evolution of structural diversity of trichothecenes, a family of toxins produced by plant pathogenic and entomopathogenic fungi.</title>
        <authorList>
            <person name="Proctor R.H."/>
            <person name="McCormick S.P."/>
            <person name="Kim H.S."/>
            <person name="Cardoza R.E."/>
            <person name="Stanley A.M."/>
            <person name="Lindo L."/>
            <person name="Kelly A."/>
            <person name="Brown D.W."/>
            <person name="Lee T."/>
            <person name="Vaughan M.M."/>
            <person name="Alexander N.J."/>
            <person name="Busman M."/>
            <person name="Gutierrez S."/>
        </authorList>
    </citation>
    <scope>NUCLEOTIDE SEQUENCE [LARGE SCALE GENOMIC DNA]</scope>
    <source>
        <strain evidence="4 5">NRRL 3299</strain>
    </source>
</reference>
<dbReference type="SUPFAM" id="SSF57959">
    <property type="entry name" value="Leucine zipper domain"/>
    <property type="match status" value="1"/>
</dbReference>
<keyword evidence="2" id="KW-0539">Nucleus</keyword>
<evidence type="ECO:0000256" key="2">
    <source>
        <dbReference type="ARBA" id="ARBA00023242"/>
    </source>
</evidence>
<dbReference type="InterPro" id="IPR050936">
    <property type="entry name" value="AP-1-like"/>
</dbReference>
<name>A0A395SWL1_FUSSP</name>
<dbReference type="AlphaFoldDB" id="A0A395SWL1"/>
<dbReference type="Proteomes" id="UP000266152">
    <property type="component" value="Unassembled WGS sequence"/>
</dbReference>
<evidence type="ECO:0000313" key="5">
    <source>
        <dbReference type="Proteomes" id="UP000266152"/>
    </source>
</evidence>
<comment type="caution">
    <text evidence="4">The sequence shown here is derived from an EMBL/GenBank/DDBJ whole genome shotgun (WGS) entry which is preliminary data.</text>
</comment>
<evidence type="ECO:0000313" key="4">
    <source>
        <dbReference type="EMBL" id="RGP76597.1"/>
    </source>
</evidence>
<dbReference type="Gene3D" id="1.20.5.170">
    <property type="match status" value="1"/>
</dbReference>
<dbReference type="EMBL" id="PXOF01000002">
    <property type="protein sequence ID" value="RGP76597.1"/>
    <property type="molecule type" value="Genomic_DNA"/>
</dbReference>
<dbReference type="InterPro" id="IPR046347">
    <property type="entry name" value="bZIP_sf"/>
</dbReference>
<keyword evidence="5" id="KW-1185">Reference proteome</keyword>
<dbReference type="CDD" id="cd14688">
    <property type="entry name" value="bZIP_YAP"/>
    <property type="match status" value="1"/>
</dbReference>
<gene>
    <name evidence="4" type="ORF">FSPOR_28</name>
</gene>
<evidence type="ECO:0000256" key="3">
    <source>
        <dbReference type="SAM" id="MobiDB-lite"/>
    </source>
</evidence>
<dbReference type="GO" id="GO:0090575">
    <property type="term" value="C:RNA polymerase II transcription regulator complex"/>
    <property type="evidence" value="ECO:0007669"/>
    <property type="project" value="TreeGrafter"/>
</dbReference>
<evidence type="ECO:0000256" key="1">
    <source>
        <dbReference type="ARBA" id="ARBA00004123"/>
    </source>
</evidence>
<sequence>MSVFNNHLAGATERSFSSSLSPDRIIASSEDDNAAALDPEIYKSLTDKRTTRVSEGNPPKKRGPKPNSKPALTRRQELNRQAQRTHRERKELYIKALEDEVLRLKEVFSNVSLDRERLADENKRLRDTLAQAGLQHSSPHVAGSATSRGFDSNNTGSSPLTSQSTAPSVGSPMHLPPVVNQGFMPVQQQHGVPQPLYRGNPELEQAGIDFVLTLERPCMTHIQFMVERASEPEGEPCGHALMASCPPDPSPESRPGLPFGKTHIPLDGAPSQKTWEVPKADLATLLDLSKSIDLDGEVTPVMSWGILMSHPRANELEAADFQKLSEDLVRKVRCYGFGAVMEEFEVRDAIDNVFSGKDGGMMYE</sequence>
<feature type="region of interest" description="Disordered" evidence="3">
    <location>
        <begin position="1"/>
        <end position="87"/>
    </location>
</feature>
<dbReference type="GO" id="GO:0000976">
    <property type="term" value="F:transcription cis-regulatory region binding"/>
    <property type="evidence" value="ECO:0007669"/>
    <property type="project" value="InterPro"/>
</dbReference>
<organism evidence="4 5">
    <name type="scientific">Fusarium sporotrichioides</name>
    <dbReference type="NCBI Taxonomy" id="5514"/>
    <lineage>
        <taxon>Eukaryota</taxon>
        <taxon>Fungi</taxon>
        <taxon>Dikarya</taxon>
        <taxon>Ascomycota</taxon>
        <taxon>Pezizomycotina</taxon>
        <taxon>Sordariomycetes</taxon>
        <taxon>Hypocreomycetidae</taxon>
        <taxon>Hypocreales</taxon>
        <taxon>Nectriaceae</taxon>
        <taxon>Fusarium</taxon>
    </lineage>
</organism>
<protein>
    <submittedName>
        <fullName evidence="4">Ap-1like transcription factor</fullName>
    </submittedName>
</protein>
<feature type="compositionally biased region" description="Polar residues" evidence="3">
    <location>
        <begin position="134"/>
        <end position="168"/>
    </location>
</feature>
<dbReference type="PANTHER" id="PTHR40621">
    <property type="entry name" value="TRANSCRIPTION FACTOR KAPC-RELATED"/>
    <property type="match status" value="1"/>
</dbReference>
<dbReference type="Gene3D" id="1.10.238.100">
    <property type="entry name" value="YAP1 redox domain. Chain B"/>
    <property type="match status" value="1"/>
</dbReference>
<feature type="region of interest" description="Disordered" evidence="3">
    <location>
        <begin position="131"/>
        <end position="180"/>
    </location>
</feature>
<dbReference type="GO" id="GO:0001228">
    <property type="term" value="F:DNA-binding transcription activator activity, RNA polymerase II-specific"/>
    <property type="evidence" value="ECO:0007669"/>
    <property type="project" value="TreeGrafter"/>
</dbReference>
<comment type="subcellular location">
    <subcellularLocation>
        <location evidence="1">Nucleus</location>
    </subcellularLocation>
</comment>